<evidence type="ECO:0008006" key="3">
    <source>
        <dbReference type="Google" id="ProtNLM"/>
    </source>
</evidence>
<dbReference type="Pfam" id="PF12028">
    <property type="entry name" value="DUF3515"/>
    <property type="match status" value="1"/>
</dbReference>
<evidence type="ECO:0000313" key="1">
    <source>
        <dbReference type="EMBL" id="GII92673.1"/>
    </source>
</evidence>
<accession>A0A919V6P0</accession>
<comment type="caution">
    <text evidence="1">The sequence shown here is derived from an EMBL/GenBank/DDBJ whole genome shotgun (WGS) entry which is preliminary data.</text>
</comment>
<reference evidence="1" key="1">
    <citation type="submission" date="2021-01" db="EMBL/GenBank/DDBJ databases">
        <title>Whole genome shotgun sequence of Sinosporangium siamense NBRC 109515.</title>
        <authorList>
            <person name="Komaki H."/>
            <person name="Tamura T."/>
        </authorList>
    </citation>
    <scope>NUCLEOTIDE SEQUENCE</scope>
    <source>
        <strain evidence="1">NBRC 109515</strain>
    </source>
</reference>
<evidence type="ECO:0000313" key="2">
    <source>
        <dbReference type="Proteomes" id="UP000606172"/>
    </source>
</evidence>
<organism evidence="1 2">
    <name type="scientific">Sinosporangium siamense</name>
    <dbReference type="NCBI Taxonomy" id="1367973"/>
    <lineage>
        <taxon>Bacteria</taxon>
        <taxon>Bacillati</taxon>
        <taxon>Actinomycetota</taxon>
        <taxon>Actinomycetes</taxon>
        <taxon>Streptosporangiales</taxon>
        <taxon>Streptosporangiaceae</taxon>
        <taxon>Sinosporangium</taxon>
    </lineage>
</organism>
<dbReference type="InterPro" id="IPR021903">
    <property type="entry name" value="DUF3515"/>
</dbReference>
<gene>
    <name evidence="1" type="ORF">Ssi02_29040</name>
</gene>
<protein>
    <recommendedName>
        <fullName evidence="3">DUF3515 family protein</fullName>
    </recommendedName>
</protein>
<name>A0A919V6P0_9ACTN</name>
<dbReference type="EMBL" id="BOOW01000018">
    <property type="protein sequence ID" value="GII92673.1"/>
    <property type="molecule type" value="Genomic_DNA"/>
</dbReference>
<sequence length="112" mass="11863">MAMCTKLAPLLPNTLDHTQRTESTPPSPFVAVWDSGAIALRCGVPRPADMAATDQLSEVNGVGWFPSPDRPTLYTAVTDQGYIELTVSRAHSPATVMVDLATPIVKALSQAG</sequence>
<dbReference type="AlphaFoldDB" id="A0A919V6P0"/>
<keyword evidence="2" id="KW-1185">Reference proteome</keyword>
<dbReference type="Proteomes" id="UP000606172">
    <property type="component" value="Unassembled WGS sequence"/>
</dbReference>
<proteinExistence type="predicted"/>